<sequence>MLLPSLCGCIVGVRKKLLLLLHKPTLSRVGTTKNFAKIKDLYKKKSANNHLQNISHSFLSEVVAEGCNLNCNSQISKLYSSSTDNVLSLHEFMYRFKLSGGGNVSEFLEFCAASVSSELCTNAYNSTKEQSKCPIWHELIWPNNWIKRCAVKLSDTNVMQRGRFCTNPILAATHDGICNAFAVEVKCSMSQKCLKNYVLKDGWIAPKYFGQIQLEMLLLQESKGFFCIASPDFEQSNNVTFIWVDYDSHFIQEVIDLAMHFWNNDIFP</sequence>
<dbReference type="PANTHER" id="PTHR39953:SF1">
    <property type="entry name" value="RE54151P"/>
    <property type="match status" value="1"/>
</dbReference>
<dbReference type="PANTHER" id="PTHR39953">
    <property type="entry name" value="RE54151P"/>
    <property type="match status" value="1"/>
</dbReference>
<comment type="caution">
    <text evidence="1">The sequence shown here is derived from an EMBL/GenBank/DDBJ whole genome shotgun (WGS) entry which is preliminary data.</text>
</comment>
<gene>
    <name evidence="1" type="ORF">PR048_015751</name>
</gene>
<accession>A0ABQ9HIC2</accession>
<proteinExistence type="predicted"/>
<evidence type="ECO:0000313" key="2">
    <source>
        <dbReference type="Proteomes" id="UP001159363"/>
    </source>
</evidence>
<evidence type="ECO:0000313" key="1">
    <source>
        <dbReference type="EMBL" id="KAJ8883896.1"/>
    </source>
</evidence>
<dbReference type="Gene3D" id="3.90.320.10">
    <property type="match status" value="1"/>
</dbReference>
<dbReference type="Proteomes" id="UP001159363">
    <property type="component" value="Chromosome 4"/>
</dbReference>
<organism evidence="1 2">
    <name type="scientific">Dryococelus australis</name>
    <dbReference type="NCBI Taxonomy" id="614101"/>
    <lineage>
        <taxon>Eukaryota</taxon>
        <taxon>Metazoa</taxon>
        <taxon>Ecdysozoa</taxon>
        <taxon>Arthropoda</taxon>
        <taxon>Hexapoda</taxon>
        <taxon>Insecta</taxon>
        <taxon>Pterygota</taxon>
        <taxon>Neoptera</taxon>
        <taxon>Polyneoptera</taxon>
        <taxon>Phasmatodea</taxon>
        <taxon>Verophasmatodea</taxon>
        <taxon>Anareolatae</taxon>
        <taxon>Phasmatidae</taxon>
        <taxon>Eurycanthinae</taxon>
        <taxon>Dryococelus</taxon>
    </lineage>
</organism>
<dbReference type="InterPro" id="IPR011604">
    <property type="entry name" value="PDDEXK-like_dom_sf"/>
</dbReference>
<protein>
    <recommendedName>
        <fullName evidence="3">YqaJ viral recombinase domain-containing protein</fullName>
    </recommendedName>
</protein>
<dbReference type="SUPFAM" id="SSF52980">
    <property type="entry name" value="Restriction endonuclease-like"/>
    <property type="match status" value="1"/>
</dbReference>
<evidence type="ECO:0008006" key="3">
    <source>
        <dbReference type="Google" id="ProtNLM"/>
    </source>
</evidence>
<reference evidence="1 2" key="1">
    <citation type="submission" date="2023-02" db="EMBL/GenBank/DDBJ databases">
        <title>LHISI_Scaffold_Assembly.</title>
        <authorList>
            <person name="Stuart O.P."/>
            <person name="Cleave R."/>
            <person name="Magrath M.J.L."/>
            <person name="Mikheyev A.S."/>
        </authorList>
    </citation>
    <scope>NUCLEOTIDE SEQUENCE [LARGE SCALE GENOMIC DNA]</scope>
    <source>
        <strain evidence="1">Daus_M_001</strain>
        <tissue evidence="1">Leg muscle</tissue>
    </source>
</reference>
<dbReference type="EMBL" id="JARBHB010000005">
    <property type="protein sequence ID" value="KAJ8883896.1"/>
    <property type="molecule type" value="Genomic_DNA"/>
</dbReference>
<name>A0ABQ9HIC2_9NEOP</name>
<dbReference type="InterPro" id="IPR011335">
    <property type="entry name" value="Restrct_endonuc-II-like"/>
</dbReference>
<keyword evidence="2" id="KW-1185">Reference proteome</keyword>